<proteinExistence type="inferred from homology"/>
<feature type="transmembrane region" description="Helical" evidence="7">
    <location>
        <begin position="249"/>
        <end position="269"/>
    </location>
</feature>
<feature type="domain" description="ABC3 transporter permease C-terminal" evidence="8">
    <location>
        <begin position="251"/>
        <end position="372"/>
    </location>
</feature>
<keyword evidence="11" id="KW-1185">Reference proteome</keyword>
<dbReference type="Pfam" id="PF02687">
    <property type="entry name" value="FtsX"/>
    <property type="match status" value="2"/>
</dbReference>
<feature type="transmembrane region" description="Helical" evidence="7">
    <location>
        <begin position="301"/>
        <end position="323"/>
    </location>
</feature>
<dbReference type="PANTHER" id="PTHR30572:SF4">
    <property type="entry name" value="ABC TRANSPORTER PERMEASE YTRF"/>
    <property type="match status" value="1"/>
</dbReference>
<dbReference type="RefSeq" id="WP_146127295.1">
    <property type="nucleotide sequence ID" value="NZ_PVXQ01000001.1"/>
</dbReference>
<organism evidence="10 11">
    <name type="scientific">Clostridium vincentii</name>
    <dbReference type="NCBI Taxonomy" id="52704"/>
    <lineage>
        <taxon>Bacteria</taxon>
        <taxon>Bacillati</taxon>
        <taxon>Bacillota</taxon>
        <taxon>Clostridia</taxon>
        <taxon>Eubacteriales</taxon>
        <taxon>Clostridiaceae</taxon>
        <taxon>Clostridium</taxon>
    </lineage>
</organism>
<feature type="domain" description="MacB-like periplasmic core" evidence="9">
    <location>
        <begin position="19"/>
        <end position="211"/>
    </location>
</feature>
<keyword evidence="5 7" id="KW-0472">Membrane</keyword>
<evidence type="ECO:0000259" key="9">
    <source>
        <dbReference type="Pfam" id="PF12704"/>
    </source>
</evidence>
<dbReference type="PANTHER" id="PTHR30572">
    <property type="entry name" value="MEMBRANE COMPONENT OF TRANSPORTER-RELATED"/>
    <property type="match status" value="1"/>
</dbReference>
<evidence type="ECO:0000256" key="7">
    <source>
        <dbReference type="SAM" id="Phobius"/>
    </source>
</evidence>
<dbReference type="GO" id="GO:0005886">
    <property type="term" value="C:plasma membrane"/>
    <property type="evidence" value="ECO:0007669"/>
    <property type="project" value="UniProtKB-SubCell"/>
</dbReference>
<evidence type="ECO:0000256" key="1">
    <source>
        <dbReference type="ARBA" id="ARBA00004651"/>
    </source>
</evidence>
<feature type="transmembrane region" description="Helical" evidence="7">
    <location>
        <begin position="420"/>
        <end position="441"/>
    </location>
</feature>
<dbReference type="GO" id="GO:0022857">
    <property type="term" value="F:transmembrane transporter activity"/>
    <property type="evidence" value="ECO:0007669"/>
    <property type="project" value="TreeGrafter"/>
</dbReference>
<keyword evidence="2" id="KW-1003">Cell membrane</keyword>
<evidence type="ECO:0000256" key="4">
    <source>
        <dbReference type="ARBA" id="ARBA00022989"/>
    </source>
</evidence>
<evidence type="ECO:0000313" key="11">
    <source>
        <dbReference type="Proteomes" id="UP000239471"/>
    </source>
</evidence>
<gene>
    <name evidence="10" type="primary">ytrF_1</name>
    <name evidence="10" type="ORF">CLVI_01020</name>
</gene>
<evidence type="ECO:0000256" key="5">
    <source>
        <dbReference type="ARBA" id="ARBA00023136"/>
    </source>
</evidence>
<comment type="subcellular location">
    <subcellularLocation>
        <location evidence="1">Cell membrane</location>
        <topology evidence="1">Multi-pass membrane protein</topology>
    </subcellularLocation>
</comment>
<feature type="transmembrane region" description="Helical" evidence="7">
    <location>
        <begin position="714"/>
        <end position="741"/>
    </location>
</feature>
<dbReference type="InterPro" id="IPR025857">
    <property type="entry name" value="MacB_PCD"/>
</dbReference>
<evidence type="ECO:0000256" key="2">
    <source>
        <dbReference type="ARBA" id="ARBA00022475"/>
    </source>
</evidence>
<feature type="domain" description="ABC3 transporter permease C-terminal" evidence="8">
    <location>
        <begin position="718"/>
        <end position="834"/>
    </location>
</feature>
<dbReference type="InterPro" id="IPR003838">
    <property type="entry name" value="ABC3_permease_C"/>
</dbReference>
<feature type="transmembrane region" description="Helical" evidence="7">
    <location>
        <begin position="343"/>
        <end position="364"/>
    </location>
</feature>
<evidence type="ECO:0000313" key="10">
    <source>
        <dbReference type="EMBL" id="PRR84579.1"/>
    </source>
</evidence>
<comment type="similarity">
    <text evidence="6">Belongs to the ABC-4 integral membrane protein family.</text>
</comment>
<keyword evidence="3 7" id="KW-0812">Transmembrane</keyword>
<feature type="transmembrane region" description="Helical" evidence="7">
    <location>
        <begin position="769"/>
        <end position="790"/>
    </location>
</feature>
<name>A0A2T0BL37_9CLOT</name>
<feature type="transmembrane region" description="Helical" evidence="7">
    <location>
        <begin position="802"/>
        <end position="821"/>
    </location>
</feature>
<evidence type="ECO:0000259" key="8">
    <source>
        <dbReference type="Pfam" id="PF02687"/>
    </source>
</evidence>
<dbReference type="EMBL" id="PVXQ01000001">
    <property type="protein sequence ID" value="PRR84579.1"/>
    <property type="molecule type" value="Genomic_DNA"/>
</dbReference>
<dbReference type="Pfam" id="PF12704">
    <property type="entry name" value="MacB_PCD"/>
    <property type="match status" value="1"/>
</dbReference>
<dbReference type="Proteomes" id="UP000239471">
    <property type="component" value="Unassembled WGS sequence"/>
</dbReference>
<dbReference type="AlphaFoldDB" id="A0A2T0BL37"/>
<protein>
    <submittedName>
        <fullName evidence="10">ABC transporter permease YtrF</fullName>
    </submittedName>
</protein>
<evidence type="ECO:0000256" key="3">
    <source>
        <dbReference type="ARBA" id="ARBA00022692"/>
    </source>
</evidence>
<evidence type="ECO:0000256" key="6">
    <source>
        <dbReference type="ARBA" id="ARBA00038076"/>
    </source>
</evidence>
<reference evidence="10 11" key="1">
    <citation type="submission" date="2018-03" db="EMBL/GenBank/DDBJ databases">
        <title>Genome sequence of Clostridium vincentii DSM 10228.</title>
        <authorList>
            <person name="Poehlein A."/>
            <person name="Daniel R."/>
        </authorList>
    </citation>
    <scope>NUCLEOTIDE SEQUENCE [LARGE SCALE GENOMIC DNA]</scope>
    <source>
        <strain evidence="10 11">DSM 10228</strain>
    </source>
</reference>
<sequence length="843" mass="94050">MKSYSQITNRYMKENKKRTALTIVGITLATVLIFAVGTFLLSFRDSYIASIRAEGDYEFQVRNINKEQVDKVINNAEIKDSSIFNQGEVYSLKDSVKTVNLSQGNKEYFEKIKTKEILEGREPEKTGEVIIDSSEKALLKSKLGDEYTLIGVNEEVKVQIVGVYKAASYSSEGPITFTTYLENSAINLDSNYTVYVNLNSEKDKQEIIDKVISNANIQVEENTKIENLELLYLTGNGSGKSIAVALKNMAIFVVIIIMICTITVIYNSFNISVMERIKYFGILKAIGATPKQIKKIIFKEGILMGLIALPIGCLVGFIALKYGMKIFIGDDLLIFLTNFNVKFYPSIILVTAILVSVTIWLSILGPARKAQKVSAVEAMRNKNEIKIGKIKRRKGKFVEKIFGIEGSLAYKNTRRTPFRFFVTVIALTVSLILFNVFYGFLDYTKQAVSQMYMNIVFDSSLTKANEGEEFTQDEINEVNKNISAKEKYECYLGYSNLAIPIDRVNGEYEGKANRPVGSDIIDDTGYREITGASIYIEGEKELKLAEQYLLDGKIDMEALKNGGVVLIDSTKTTNEDGSKEIIRATNYKVGDKIKIPKLDNYSSKNEESNDTNIRAAINNNNFIEVPVVAIVEKDPFVGEYVSGGIELLLHKDGSAKYFGKVNPNSLLFDFGDDENSTVDAIKYIDGVKDAKGYAYTDIGDQVNQIEQMYGQVEFFVYCFIAIVTVISVVNIFNTISTNLLLRRKEFSTLRAIGMTENQLRKSVMLEGTLYGVFAAIFGGIGSTALLLLLIKISGGLADIKYNFAYIPFSLSIVAAIALTYISTMIPLRKLRDLSIVEGINDDE</sequence>
<feature type="transmembrane region" description="Helical" evidence="7">
    <location>
        <begin position="20"/>
        <end position="43"/>
    </location>
</feature>
<dbReference type="OrthoDB" id="9793166at2"/>
<keyword evidence="4 7" id="KW-1133">Transmembrane helix</keyword>
<comment type="caution">
    <text evidence="10">The sequence shown here is derived from an EMBL/GenBank/DDBJ whole genome shotgun (WGS) entry which is preliminary data.</text>
</comment>
<accession>A0A2T0BL37</accession>
<dbReference type="InterPro" id="IPR050250">
    <property type="entry name" value="Macrolide_Exporter_MacB"/>
</dbReference>